<reference evidence="1" key="1">
    <citation type="journal article" date="2021" name="Proc. Natl. Acad. Sci. U.S.A.">
        <title>A Catalog of Tens of Thousands of Viruses from Human Metagenomes Reveals Hidden Associations with Chronic Diseases.</title>
        <authorList>
            <person name="Tisza M.J."/>
            <person name="Buck C.B."/>
        </authorList>
    </citation>
    <scope>NUCLEOTIDE SEQUENCE</scope>
    <source>
        <strain evidence="1">CtRCE13</strain>
    </source>
</reference>
<proteinExistence type="predicted"/>
<name>A0A8S5QQ24_9CAUD</name>
<protein>
    <submittedName>
        <fullName evidence="1">Uncharacterized protein</fullName>
    </submittedName>
</protein>
<dbReference type="EMBL" id="BK015707">
    <property type="protein sequence ID" value="DAE21098.1"/>
    <property type="molecule type" value="Genomic_DNA"/>
</dbReference>
<organism evidence="1">
    <name type="scientific">Siphoviridae sp. ctRCE13</name>
    <dbReference type="NCBI Taxonomy" id="2826332"/>
    <lineage>
        <taxon>Viruses</taxon>
        <taxon>Duplodnaviria</taxon>
        <taxon>Heunggongvirae</taxon>
        <taxon>Uroviricota</taxon>
        <taxon>Caudoviricetes</taxon>
    </lineage>
</organism>
<evidence type="ECO:0000313" key="1">
    <source>
        <dbReference type="EMBL" id="DAE21098.1"/>
    </source>
</evidence>
<accession>A0A8S5QQ24</accession>
<sequence>MVKVTDRFYITANSNCYTLQEKTKVQDVKSENYGKEIFKDLGYYTTIESCLKGILKTITREYISREEENSIYELQKEIKRANEFLEKLKLDI</sequence>